<reference evidence="1" key="1">
    <citation type="submission" date="2023-01" db="EMBL/GenBank/DDBJ databases">
        <title>The chitinases involved in constricting ring structure development in the nematode-trapping fungus Drechslerella dactyloides.</title>
        <authorList>
            <person name="Wang R."/>
            <person name="Zhang L."/>
            <person name="Tang P."/>
            <person name="Li S."/>
            <person name="Liang L."/>
        </authorList>
    </citation>
    <scope>NUCLEOTIDE SEQUENCE</scope>
    <source>
        <strain evidence="1">YMF1.00031</strain>
    </source>
</reference>
<dbReference type="Proteomes" id="UP001221413">
    <property type="component" value="Unassembled WGS sequence"/>
</dbReference>
<name>A0AAD6NIR2_DREDA</name>
<comment type="caution">
    <text evidence="1">The sequence shown here is derived from an EMBL/GenBank/DDBJ whole genome shotgun (WGS) entry which is preliminary data.</text>
</comment>
<evidence type="ECO:0000313" key="1">
    <source>
        <dbReference type="EMBL" id="KAJ6258188.1"/>
    </source>
</evidence>
<gene>
    <name evidence="1" type="ORF">Dda_7107</name>
</gene>
<dbReference type="EMBL" id="JAQGDS010000009">
    <property type="protein sequence ID" value="KAJ6258188.1"/>
    <property type="molecule type" value="Genomic_DNA"/>
</dbReference>
<keyword evidence="2" id="KW-1185">Reference proteome</keyword>
<protein>
    <submittedName>
        <fullName evidence="1">Uncharacterized protein</fullName>
    </submittedName>
</protein>
<accession>A0AAD6NIR2</accession>
<dbReference type="AlphaFoldDB" id="A0AAD6NIR2"/>
<organism evidence="1 2">
    <name type="scientific">Drechslerella dactyloides</name>
    <name type="common">Nematode-trapping fungus</name>
    <name type="synonym">Arthrobotrys dactyloides</name>
    <dbReference type="NCBI Taxonomy" id="74499"/>
    <lineage>
        <taxon>Eukaryota</taxon>
        <taxon>Fungi</taxon>
        <taxon>Dikarya</taxon>
        <taxon>Ascomycota</taxon>
        <taxon>Pezizomycotina</taxon>
        <taxon>Orbiliomycetes</taxon>
        <taxon>Orbiliales</taxon>
        <taxon>Orbiliaceae</taxon>
        <taxon>Drechslerella</taxon>
    </lineage>
</organism>
<sequence length="92" mass="10029">MIVTTVVITARACTGSGLNWKPRVALRQENDPFEPGNRAGYVVEVVEVEVEVEVEEAAGVPRRTAACLVVFHLVVPPVLPEPPDLQQLISRV</sequence>
<evidence type="ECO:0000313" key="2">
    <source>
        <dbReference type="Proteomes" id="UP001221413"/>
    </source>
</evidence>
<proteinExistence type="predicted"/>